<protein>
    <recommendedName>
        <fullName evidence="7">Excinuclease cho</fullName>
    </recommendedName>
    <alternativeName>
        <fullName evidence="9">Endonuclease cho</fullName>
    </alternativeName>
    <alternativeName>
        <fullName evidence="8">UvrC homolog protein</fullName>
    </alternativeName>
</protein>
<dbReference type="PANTHER" id="PTHR30562">
    <property type="entry name" value="UVRC/OXIDOREDUCTASE"/>
    <property type="match status" value="1"/>
</dbReference>
<dbReference type="Pfam" id="PF01541">
    <property type="entry name" value="GIY-YIG"/>
    <property type="match status" value="1"/>
</dbReference>
<dbReference type="SUPFAM" id="SSF53098">
    <property type="entry name" value="Ribonuclease H-like"/>
    <property type="match status" value="1"/>
</dbReference>
<dbReference type="OrthoDB" id="9803913at2"/>
<keyword evidence="2" id="KW-0228">DNA excision</keyword>
<dbReference type="InterPro" id="IPR000305">
    <property type="entry name" value="GIY-YIG_endonuc"/>
</dbReference>
<evidence type="ECO:0000256" key="2">
    <source>
        <dbReference type="ARBA" id="ARBA00022769"/>
    </source>
</evidence>
<evidence type="ECO:0000256" key="1">
    <source>
        <dbReference type="ARBA" id="ARBA00022763"/>
    </source>
</evidence>
<dbReference type="SUPFAM" id="SSF82771">
    <property type="entry name" value="GIY-YIG endonuclease"/>
    <property type="match status" value="1"/>
</dbReference>
<dbReference type="RefSeq" id="WP_128756914.1">
    <property type="nucleotide sequence ID" value="NZ_QOVM01000002.1"/>
</dbReference>
<evidence type="ECO:0000256" key="5">
    <source>
        <dbReference type="ARBA" id="ARBA00023204"/>
    </source>
</evidence>
<keyword evidence="6" id="KW-0742">SOS response</keyword>
<sequence length="441" mass="50446">MIAFLDIQTTSNNYKLASIVAFSVVVIDDDRIIHSIERTVKPLNVLSSMEERSSGYSNSELRSQNCFADYFAELVEILGDAVVIFFDKFSEMIWRKSLREIGFPVNKSQQIIQELLIRRGILNQKTSLDSLCNLLKKDTSLNRLGLNANVLAAIYTEYVLADNGSEAINQPFADYKVVTDFDNLPKNPGVYYFFDSEKAVIYVGKAINLKERIKAHFSSKIQFELTLTESTFSIEYKETGNELISLLLESAEIARLKPLYNTQQIEDILPWTIESRIDKKGIFRIFPKEKSYSDNYHSISFNRDSVITKLKNLALQFSLCYRFLGIERTSGSCSSPLCKGVCTGMETREAYNKRAQKAFDSLQSNKESYFLKLSGRVKSEEAFVLVKDGVYEGFGFIPLEYPVRSIADFEAFIEPYDNTYFTNRSIHQYLNKKGIVKYNLP</sequence>
<dbReference type="GO" id="GO:0003676">
    <property type="term" value="F:nucleic acid binding"/>
    <property type="evidence" value="ECO:0007669"/>
    <property type="project" value="InterPro"/>
</dbReference>
<accession>A0A4Q0P9Y2</accession>
<dbReference type="InterPro" id="IPR050066">
    <property type="entry name" value="UvrABC_protein_C"/>
</dbReference>
<keyword evidence="12" id="KW-1185">Reference proteome</keyword>
<keyword evidence="3" id="KW-0378">Hydrolase</keyword>
<gene>
    <name evidence="11" type="ORF">DSM00_994</name>
</gene>
<dbReference type="Gene3D" id="3.30.420.10">
    <property type="entry name" value="Ribonuclease H-like superfamily/Ribonuclease H"/>
    <property type="match status" value="1"/>
</dbReference>
<evidence type="ECO:0000256" key="3">
    <source>
        <dbReference type="ARBA" id="ARBA00022801"/>
    </source>
</evidence>
<keyword evidence="1" id="KW-0227">DNA damage</keyword>
<dbReference type="EMBL" id="QOVM01000002">
    <property type="protein sequence ID" value="RXG23381.1"/>
    <property type="molecule type" value="Genomic_DNA"/>
</dbReference>
<dbReference type="GO" id="GO:0009432">
    <property type="term" value="P:SOS response"/>
    <property type="evidence" value="ECO:0007669"/>
    <property type="project" value="UniProtKB-KW"/>
</dbReference>
<evidence type="ECO:0000256" key="4">
    <source>
        <dbReference type="ARBA" id="ARBA00022881"/>
    </source>
</evidence>
<dbReference type="InterPro" id="IPR047296">
    <property type="entry name" value="GIY-YIG_UvrC_Cho"/>
</dbReference>
<evidence type="ECO:0000259" key="10">
    <source>
        <dbReference type="PROSITE" id="PS50164"/>
    </source>
</evidence>
<dbReference type="GO" id="GO:0016787">
    <property type="term" value="F:hydrolase activity"/>
    <property type="evidence" value="ECO:0007669"/>
    <property type="project" value="UniProtKB-KW"/>
</dbReference>
<organism evidence="11 12">
    <name type="scientific">Leeuwenhoekiella aequorea</name>
    <dbReference type="NCBI Taxonomy" id="283736"/>
    <lineage>
        <taxon>Bacteria</taxon>
        <taxon>Pseudomonadati</taxon>
        <taxon>Bacteroidota</taxon>
        <taxon>Flavobacteriia</taxon>
        <taxon>Flavobacteriales</taxon>
        <taxon>Flavobacteriaceae</taxon>
        <taxon>Leeuwenhoekiella</taxon>
    </lineage>
</organism>
<dbReference type="Proteomes" id="UP000289238">
    <property type="component" value="Unassembled WGS sequence"/>
</dbReference>
<dbReference type="Gene3D" id="3.40.1440.10">
    <property type="entry name" value="GIY-YIG endonuclease"/>
    <property type="match status" value="1"/>
</dbReference>
<dbReference type="PANTHER" id="PTHR30562:SF10">
    <property type="entry name" value="EXCINUCLEASE CHO"/>
    <property type="match status" value="1"/>
</dbReference>
<dbReference type="InterPro" id="IPR036397">
    <property type="entry name" value="RNaseH_sf"/>
</dbReference>
<reference evidence="11 12" key="1">
    <citation type="submission" date="2018-07" db="EMBL/GenBank/DDBJ databases">
        <title>Leeuwenhoekiella genomics.</title>
        <authorList>
            <person name="Tahon G."/>
            <person name="Willems A."/>
        </authorList>
    </citation>
    <scope>NUCLEOTIDE SEQUENCE [LARGE SCALE GENOMIC DNA]</scope>
    <source>
        <strain evidence="11 12">LMG 22550</strain>
    </source>
</reference>
<evidence type="ECO:0000256" key="8">
    <source>
        <dbReference type="ARBA" id="ARBA00042138"/>
    </source>
</evidence>
<dbReference type="InterPro" id="IPR012337">
    <property type="entry name" value="RNaseH-like_sf"/>
</dbReference>
<evidence type="ECO:0000256" key="6">
    <source>
        <dbReference type="ARBA" id="ARBA00023236"/>
    </source>
</evidence>
<dbReference type="GO" id="GO:0006289">
    <property type="term" value="P:nucleotide-excision repair"/>
    <property type="evidence" value="ECO:0007669"/>
    <property type="project" value="InterPro"/>
</dbReference>
<comment type="caution">
    <text evidence="11">The sequence shown here is derived from an EMBL/GenBank/DDBJ whole genome shotgun (WGS) entry which is preliminary data.</text>
</comment>
<dbReference type="SMART" id="SM00465">
    <property type="entry name" value="GIYc"/>
    <property type="match status" value="1"/>
</dbReference>
<dbReference type="CDD" id="cd10434">
    <property type="entry name" value="GIY-YIG_UvrC_Cho"/>
    <property type="match status" value="1"/>
</dbReference>
<dbReference type="GO" id="GO:0004518">
    <property type="term" value="F:nuclease activity"/>
    <property type="evidence" value="ECO:0007669"/>
    <property type="project" value="UniProtKB-KW"/>
</dbReference>
<feature type="domain" description="GIY-YIG" evidence="10">
    <location>
        <begin position="186"/>
        <end position="262"/>
    </location>
</feature>
<keyword evidence="4" id="KW-0267">Excision nuclease</keyword>
<dbReference type="GO" id="GO:0009380">
    <property type="term" value="C:excinuclease repair complex"/>
    <property type="evidence" value="ECO:0007669"/>
    <property type="project" value="TreeGrafter"/>
</dbReference>
<proteinExistence type="predicted"/>
<evidence type="ECO:0000256" key="9">
    <source>
        <dbReference type="ARBA" id="ARBA00042732"/>
    </source>
</evidence>
<evidence type="ECO:0000313" key="11">
    <source>
        <dbReference type="EMBL" id="RXG23381.1"/>
    </source>
</evidence>
<evidence type="ECO:0000256" key="7">
    <source>
        <dbReference type="ARBA" id="ARBA00040756"/>
    </source>
</evidence>
<dbReference type="AlphaFoldDB" id="A0A4Q0P9Y2"/>
<keyword evidence="5" id="KW-0234">DNA repair</keyword>
<name>A0A4Q0P9Y2_9FLAO</name>
<dbReference type="PROSITE" id="PS50164">
    <property type="entry name" value="GIY_YIG"/>
    <property type="match status" value="1"/>
</dbReference>
<dbReference type="InterPro" id="IPR035901">
    <property type="entry name" value="GIY-YIG_endonuc_sf"/>
</dbReference>
<evidence type="ECO:0000313" key="12">
    <source>
        <dbReference type="Proteomes" id="UP000289238"/>
    </source>
</evidence>